<dbReference type="AlphaFoldDB" id="A0A328Q2M5"/>
<evidence type="ECO:0000256" key="1">
    <source>
        <dbReference type="HAMAP-Rule" id="MF_02130"/>
    </source>
</evidence>
<dbReference type="InterPro" id="IPR007181">
    <property type="entry name" value="MtpD_C"/>
</dbReference>
<comment type="subunit">
    <text evidence="1">Homotetramer.</text>
</comment>
<dbReference type="GeneID" id="3855298"/>
<reference evidence="3 4" key="1">
    <citation type="submission" date="2017-05" db="EMBL/GenBank/DDBJ databases">
        <title>Host range expansion of the Methanosphaera genus to humans and monogastric animals involves recent and extensive reduction in genome content.</title>
        <authorList>
            <person name="Hoedt E.C."/>
            <person name="Volmer J.G."/>
            <person name="Parks D.H."/>
            <person name="Rosewarne C.P."/>
            <person name="Denman S.E."/>
            <person name="Mcsweeney C.S."/>
            <person name="O Cuiv P."/>
            <person name="Hugenholtz P."/>
            <person name="Tyson G.W."/>
            <person name="Morrison M."/>
        </authorList>
    </citation>
    <scope>NUCLEOTIDE SEQUENCE [LARGE SCALE GENOMIC DNA]</scope>
    <source>
        <strain evidence="3 4">PA5</strain>
    </source>
</reference>
<comment type="catalytic activity">
    <reaction evidence="1">
        <text>7,8-dihydroneopterin = 6-hydroxymethyl-7,8-dihydropterin + glycolaldehyde</text>
        <dbReference type="Rhea" id="RHEA:10540"/>
        <dbReference type="ChEBI" id="CHEBI:17001"/>
        <dbReference type="ChEBI" id="CHEBI:17071"/>
        <dbReference type="ChEBI" id="CHEBI:44841"/>
        <dbReference type="EC" id="4.1.2.25"/>
    </reaction>
</comment>
<comment type="pathway">
    <text evidence="1">Cofactor biosynthesis; 5,6,7,8-tetrahydromethanopterin biosynthesis.</text>
</comment>
<feature type="domain" description="Dihydroneopterin aldolase MtpD C-terminal" evidence="2">
    <location>
        <begin position="11"/>
        <end position="118"/>
    </location>
</feature>
<dbReference type="Gene3D" id="3.30.1300.20">
    <property type="entry name" value="7,8-dihydroneopterin aldolase (MptD)"/>
    <property type="match status" value="1"/>
</dbReference>
<dbReference type="EMBL" id="NGJK01000084">
    <property type="protein sequence ID" value="RAP02537.1"/>
    <property type="molecule type" value="Genomic_DNA"/>
</dbReference>
<evidence type="ECO:0000259" key="2">
    <source>
        <dbReference type="Pfam" id="PF04038"/>
    </source>
</evidence>
<keyword evidence="1" id="KW-0456">Lyase</keyword>
<dbReference type="HAMAP" id="MF_02130">
    <property type="entry name" value="DHNA_arch"/>
    <property type="match status" value="1"/>
</dbReference>
<evidence type="ECO:0000313" key="3">
    <source>
        <dbReference type="EMBL" id="RAP02537.1"/>
    </source>
</evidence>
<dbReference type="GO" id="GO:2001118">
    <property type="term" value="P:tetrahydromethanopterin biosynthetic process"/>
    <property type="evidence" value="ECO:0007669"/>
    <property type="project" value="UniProtKB-UniRule"/>
</dbReference>
<sequence>MKEEYYFRNLSNRERAIFEGGISMGALYHQFVGTPVNIESCSSLEKAIEESILLQPAIIDVKVSLNKNLIKDACGSMNYTSLEGSMLEVTLTTNVGSDVISTCISYDEELEYPIMYIKE</sequence>
<dbReference type="InterPro" id="IPR036839">
    <property type="entry name" value="MptD_sf"/>
</dbReference>
<name>A0A328Q2M5_9EURY</name>
<evidence type="ECO:0000313" key="4">
    <source>
        <dbReference type="Proteomes" id="UP000248557"/>
    </source>
</evidence>
<feature type="binding site" evidence="1">
    <location>
        <position position="115"/>
    </location>
    <ligand>
        <name>substrate</name>
    </ligand>
</feature>
<comment type="similarity">
    <text evidence="1">Belongs to the archaeal dihydroneopterin aldolase family.</text>
</comment>
<dbReference type="EC" id="4.1.2.25" evidence="1"/>
<accession>A0A328Q2M5</accession>
<comment type="function">
    <text evidence="1">Catalyzes the conversion of 7,8-dihydroneopterin (H2Neo) to 6-hydroxymethyl-7,8-dihydropterin (6-HMD).</text>
</comment>
<feature type="binding site" evidence="1">
    <location>
        <position position="19"/>
    </location>
    <ligand>
        <name>substrate</name>
    </ligand>
</feature>
<proteinExistence type="inferred from homology"/>
<gene>
    <name evidence="1" type="primary">mptD</name>
    <name evidence="3" type="ORF">CA615_06945</name>
</gene>
<dbReference type="UniPathway" id="UPA00065"/>
<protein>
    <recommendedName>
        <fullName evidence="1">Dihydroneopterin aldolase</fullName>
        <shortName evidence="1">DHNA</shortName>
        <ecNumber evidence="1">4.1.2.25</ecNumber>
    </recommendedName>
    <alternativeName>
        <fullName evidence="1">7,8-dihydroneopterin aldolase</fullName>
    </alternativeName>
</protein>
<dbReference type="GO" id="GO:0004150">
    <property type="term" value="F:dihydroneopterin aldolase activity"/>
    <property type="evidence" value="ECO:0007669"/>
    <property type="project" value="UniProtKB-UniRule"/>
</dbReference>
<dbReference type="Pfam" id="PF04038">
    <property type="entry name" value="DHNA"/>
    <property type="match status" value="1"/>
</dbReference>
<dbReference type="Proteomes" id="UP000248557">
    <property type="component" value="Unassembled WGS sequence"/>
</dbReference>
<comment type="caution">
    <text evidence="3">The sequence shown here is derived from an EMBL/GenBank/DDBJ whole genome shotgun (WGS) entry which is preliminary data.</text>
</comment>
<organism evidence="3 4">
    <name type="scientific">Methanosphaera stadtmanae</name>
    <dbReference type="NCBI Taxonomy" id="2317"/>
    <lineage>
        <taxon>Archaea</taxon>
        <taxon>Methanobacteriati</taxon>
        <taxon>Methanobacteriota</taxon>
        <taxon>Methanomada group</taxon>
        <taxon>Methanobacteria</taxon>
        <taxon>Methanobacteriales</taxon>
        <taxon>Methanobacteriaceae</taxon>
        <taxon>Methanosphaera</taxon>
    </lineage>
</organism>
<dbReference type="InterPro" id="IPR027508">
    <property type="entry name" value="DHN_aldolase_MptD"/>
</dbReference>
<dbReference type="OMA" id="FHQFVGT"/>
<dbReference type="SUPFAM" id="SSF143560">
    <property type="entry name" value="MK0786-like"/>
    <property type="match status" value="1"/>
</dbReference>
<dbReference type="RefSeq" id="WP_011406963.1">
    <property type="nucleotide sequence ID" value="NZ_CATZXA010000085.1"/>
</dbReference>